<dbReference type="Proteomes" id="UP001469553">
    <property type="component" value="Unassembled WGS sequence"/>
</dbReference>
<evidence type="ECO:0000313" key="1">
    <source>
        <dbReference type="EMBL" id="MEQ2317071.1"/>
    </source>
</evidence>
<proteinExistence type="predicted"/>
<keyword evidence="2" id="KW-1185">Reference proteome</keyword>
<organism evidence="1 2">
    <name type="scientific">Ameca splendens</name>
    <dbReference type="NCBI Taxonomy" id="208324"/>
    <lineage>
        <taxon>Eukaryota</taxon>
        <taxon>Metazoa</taxon>
        <taxon>Chordata</taxon>
        <taxon>Craniata</taxon>
        <taxon>Vertebrata</taxon>
        <taxon>Euteleostomi</taxon>
        <taxon>Actinopterygii</taxon>
        <taxon>Neopterygii</taxon>
        <taxon>Teleostei</taxon>
        <taxon>Neoteleostei</taxon>
        <taxon>Acanthomorphata</taxon>
        <taxon>Ovalentaria</taxon>
        <taxon>Atherinomorphae</taxon>
        <taxon>Cyprinodontiformes</taxon>
        <taxon>Goodeidae</taxon>
        <taxon>Ameca</taxon>
    </lineage>
</organism>
<accession>A0ABV1AHD1</accession>
<gene>
    <name evidence="1" type="ORF">AMECASPLE_039044</name>
</gene>
<name>A0ABV1AHD1_9TELE</name>
<reference evidence="1 2" key="1">
    <citation type="submission" date="2021-06" db="EMBL/GenBank/DDBJ databases">
        <authorList>
            <person name="Palmer J.M."/>
        </authorList>
    </citation>
    <scope>NUCLEOTIDE SEQUENCE [LARGE SCALE GENOMIC DNA]</scope>
    <source>
        <strain evidence="1 2">AS_MEX2019</strain>
        <tissue evidence="1">Muscle</tissue>
    </source>
</reference>
<evidence type="ECO:0000313" key="2">
    <source>
        <dbReference type="Proteomes" id="UP001469553"/>
    </source>
</evidence>
<protein>
    <submittedName>
        <fullName evidence="1">Uncharacterized protein</fullName>
    </submittedName>
</protein>
<comment type="caution">
    <text evidence="1">The sequence shown here is derived from an EMBL/GenBank/DDBJ whole genome shotgun (WGS) entry which is preliminary data.</text>
</comment>
<sequence length="141" mass="15861">MKQTFISQKQTDKMDKHWPHKVSLPCKYSILEWNHFVSLNGQKLFVDSPFLVSISGTQTSSIKLLFKLVKASLWLKYISFPCLQAGSSFSSDVSVILSLHKHTFTHSGQPGGTAPFPGLNESLFRYLSDIKVYSPQSYSVS</sequence>
<dbReference type="EMBL" id="JAHRIP010092340">
    <property type="protein sequence ID" value="MEQ2317071.1"/>
    <property type="molecule type" value="Genomic_DNA"/>
</dbReference>